<dbReference type="Gene3D" id="2.160.20.10">
    <property type="entry name" value="Single-stranded right-handed beta-helix, Pectin lyase-like"/>
    <property type="match status" value="1"/>
</dbReference>
<gene>
    <name evidence="4" type="ORF">DXB65_09760</name>
</gene>
<proteinExistence type="predicted"/>
<evidence type="ECO:0000313" key="4">
    <source>
        <dbReference type="EMBL" id="RGN35805.1"/>
    </source>
</evidence>
<organism evidence="4 5">
    <name type="scientific">Bacteroides oleiciplenus</name>
    <dbReference type="NCBI Taxonomy" id="626931"/>
    <lineage>
        <taxon>Bacteria</taxon>
        <taxon>Pseudomonadati</taxon>
        <taxon>Bacteroidota</taxon>
        <taxon>Bacteroidia</taxon>
        <taxon>Bacteroidales</taxon>
        <taxon>Bacteroidaceae</taxon>
        <taxon>Bacteroides</taxon>
    </lineage>
</organism>
<dbReference type="SUPFAM" id="SSF51126">
    <property type="entry name" value="Pectin lyase-like"/>
    <property type="match status" value="1"/>
</dbReference>
<name>A0A3E5BEL4_9BACE</name>
<keyword evidence="1" id="KW-0479">Metal-binding</keyword>
<evidence type="ECO:0000256" key="1">
    <source>
        <dbReference type="ARBA" id="ARBA00022723"/>
    </source>
</evidence>
<evidence type="ECO:0000256" key="2">
    <source>
        <dbReference type="ARBA" id="ARBA00023180"/>
    </source>
</evidence>
<feature type="chain" id="PRO_5017702846" evidence="3">
    <location>
        <begin position="21"/>
        <end position="588"/>
    </location>
</feature>
<dbReference type="GO" id="GO:0016829">
    <property type="term" value="F:lyase activity"/>
    <property type="evidence" value="ECO:0007669"/>
    <property type="project" value="UniProtKB-KW"/>
</dbReference>
<dbReference type="Proteomes" id="UP000260983">
    <property type="component" value="Unassembled WGS sequence"/>
</dbReference>
<dbReference type="PANTHER" id="PTHR42970:SF1">
    <property type="entry name" value="PECTATE LYASE C-RELATED"/>
    <property type="match status" value="1"/>
</dbReference>
<comment type="caution">
    <text evidence="4">The sequence shown here is derived from an EMBL/GenBank/DDBJ whole genome shotgun (WGS) entry which is preliminary data.</text>
</comment>
<dbReference type="AlphaFoldDB" id="A0A3E5BEL4"/>
<dbReference type="PANTHER" id="PTHR42970">
    <property type="entry name" value="PECTATE LYASE C-RELATED"/>
    <property type="match status" value="1"/>
</dbReference>
<feature type="signal peptide" evidence="3">
    <location>
        <begin position="1"/>
        <end position="20"/>
    </location>
</feature>
<dbReference type="EMBL" id="QSUL01000006">
    <property type="protein sequence ID" value="RGN35805.1"/>
    <property type="molecule type" value="Genomic_DNA"/>
</dbReference>
<sequence length="588" mass="64476">MKKNYALLFVILLCAVFAQAQTTPAFPGAEGFARHTVTGGRGGIVYHVTNLNDSGEGSLRAGIDMKGPRTIVFDVSGLIELQSRLVIKNGDLTIAGQTAPGDGICLKNYTLHISGYKEEEKKDQCATNIIIRFIRCRMGDEKKAEDDAMWGRYTSNIIIDHCSMSWSTDECASFYSNKHFTMQWCILSESLTKSVHVKGNHGYGAIWGGEGASFHHNLLAHHSSRTPRLDGSRSIGRWEEELTDLRNNVFYNWGPTNGGYAGEGGRYNFVNNYYKPGPSTATKKNIVNRIFQPNADDGSQSNPAGIWGSFYISGNYFDDTCSKLSNDMKKLVAQTNVDNWEGIHPHLGNGNLPGGSIDGIKSNVEFEVAAVGTHTAAHAYENVLAHVGASLKRDAIDERIISEVKNGGYTYEGSNGSSNGLIDSQEDVEGWPLYNSEEKPADFDNDGIPDTWATQYLPVGKTYQDIEPTTGYSYLELYINSLVDNLMKACCENSNASPSIHDFGLYGTPTGVSSPSIETTDAVKCFRRNKRIVLKGLSAGARIDIYDLSGRSIASHESLDEQAEYFLNQPAIISVQSGGKKYSFKSPR</sequence>
<protein>
    <submittedName>
        <fullName evidence="4">Pectate lyase</fullName>
    </submittedName>
</protein>
<dbReference type="RefSeq" id="WP_117724116.1">
    <property type="nucleotide sequence ID" value="NZ_QSUL01000006.1"/>
</dbReference>
<dbReference type="InterPro" id="IPR052063">
    <property type="entry name" value="Polysaccharide_Lyase_1"/>
</dbReference>
<reference evidence="4 5" key="1">
    <citation type="submission" date="2018-08" db="EMBL/GenBank/DDBJ databases">
        <title>A genome reference for cultivated species of the human gut microbiota.</title>
        <authorList>
            <person name="Zou Y."/>
            <person name="Xue W."/>
            <person name="Luo G."/>
        </authorList>
    </citation>
    <scope>NUCLEOTIDE SEQUENCE [LARGE SCALE GENOMIC DNA]</scope>
    <source>
        <strain evidence="4 5">OM05-15BH</strain>
    </source>
</reference>
<dbReference type="InterPro" id="IPR011050">
    <property type="entry name" value="Pectin_lyase_fold/virulence"/>
</dbReference>
<accession>A0A3E5BEL4</accession>
<dbReference type="GO" id="GO:0046872">
    <property type="term" value="F:metal ion binding"/>
    <property type="evidence" value="ECO:0007669"/>
    <property type="project" value="UniProtKB-KW"/>
</dbReference>
<keyword evidence="4" id="KW-0456">Lyase</keyword>
<evidence type="ECO:0000256" key="3">
    <source>
        <dbReference type="SAM" id="SignalP"/>
    </source>
</evidence>
<keyword evidence="2" id="KW-0325">Glycoprotein</keyword>
<evidence type="ECO:0000313" key="5">
    <source>
        <dbReference type="Proteomes" id="UP000260983"/>
    </source>
</evidence>
<keyword evidence="3" id="KW-0732">Signal</keyword>
<dbReference type="InterPro" id="IPR012334">
    <property type="entry name" value="Pectin_lyas_fold"/>
</dbReference>